<dbReference type="InterPro" id="IPR016024">
    <property type="entry name" value="ARM-type_fold"/>
</dbReference>
<dbReference type="RefSeq" id="WP_275230045.1">
    <property type="nucleotide sequence ID" value="NZ_JARESE010000070.1"/>
</dbReference>
<dbReference type="SUPFAM" id="SSF48371">
    <property type="entry name" value="ARM repeat"/>
    <property type="match status" value="1"/>
</dbReference>
<keyword evidence="2" id="KW-1185">Reference proteome</keyword>
<dbReference type="Pfam" id="PF13646">
    <property type="entry name" value="HEAT_2"/>
    <property type="match status" value="1"/>
</dbReference>
<keyword evidence="1" id="KW-0456">Lyase</keyword>
<dbReference type="Gene3D" id="1.25.10.10">
    <property type="entry name" value="Leucine-rich Repeat Variant"/>
    <property type="match status" value="1"/>
</dbReference>
<accession>A0ABT5WVQ1</accession>
<sequence>MAQPYEPSSDFLKAVIREIAPLDGNSLAAANFARLIAMTRNADPVNRDWATFFLAQHEADTPEVRAALLAAAEDACDDVRAEAIHGLAMRDPALALPLLRRELARDRASVPVFAAAALVADASLVELLREFIAPSGNALIDDAACAALEACERAARAASPAS</sequence>
<comment type="caution">
    <text evidence="1">The sequence shown here is derived from an EMBL/GenBank/DDBJ whole genome shotgun (WGS) entry which is preliminary data.</text>
</comment>
<gene>
    <name evidence="1" type="ORF">PYV00_19725</name>
</gene>
<dbReference type="EMBL" id="JARESE010000070">
    <property type="protein sequence ID" value="MDE8653924.1"/>
    <property type="molecule type" value="Genomic_DNA"/>
</dbReference>
<evidence type="ECO:0000313" key="1">
    <source>
        <dbReference type="EMBL" id="MDE8653924.1"/>
    </source>
</evidence>
<dbReference type="Proteomes" id="UP001216253">
    <property type="component" value="Unassembled WGS sequence"/>
</dbReference>
<protein>
    <submittedName>
        <fullName evidence="1">Lyase</fullName>
    </submittedName>
</protein>
<name>A0ABT5WVQ1_9SPHN</name>
<dbReference type="InterPro" id="IPR011989">
    <property type="entry name" value="ARM-like"/>
</dbReference>
<evidence type="ECO:0000313" key="2">
    <source>
        <dbReference type="Proteomes" id="UP001216253"/>
    </source>
</evidence>
<reference evidence="1 2" key="1">
    <citation type="submission" date="2023-03" db="EMBL/GenBank/DDBJ databases">
        <title>NovoSphingobium album sp. nov. isolated from polycyclic aromatic hydrocarbons- and heavy-metal polluted soil.</title>
        <authorList>
            <person name="Liu Z."/>
            <person name="Wang K."/>
        </authorList>
    </citation>
    <scope>NUCLEOTIDE SEQUENCE [LARGE SCALE GENOMIC DNA]</scope>
    <source>
        <strain evidence="1 2">H3SJ31-1</strain>
    </source>
</reference>
<organism evidence="1 2">
    <name type="scientific">Novosphingobium album</name>
    <name type="common">ex Liu et al. 2023</name>
    <dbReference type="NCBI Taxonomy" id="3031130"/>
    <lineage>
        <taxon>Bacteria</taxon>
        <taxon>Pseudomonadati</taxon>
        <taxon>Pseudomonadota</taxon>
        <taxon>Alphaproteobacteria</taxon>
        <taxon>Sphingomonadales</taxon>
        <taxon>Sphingomonadaceae</taxon>
        <taxon>Novosphingobium</taxon>
    </lineage>
</organism>
<proteinExistence type="predicted"/>
<dbReference type="GO" id="GO:0016829">
    <property type="term" value="F:lyase activity"/>
    <property type="evidence" value="ECO:0007669"/>
    <property type="project" value="UniProtKB-KW"/>
</dbReference>